<evidence type="ECO:0000256" key="3">
    <source>
        <dbReference type="ARBA" id="ARBA00023002"/>
    </source>
</evidence>
<dbReference type="PANTHER" id="PTHR43150:SF4">
    <property type="entry name" value="L-GLYCERALDEHYDE 3-PHOSPHATE REDUCTASE"/>
    <property type="match status" value="1"/>
</dbReference>
<evidence type="ECO:0000256" key="1">
    <source>
        <dbReference type="ARBA" id="ARBA00006515"/>
    </source>
</evidence>
<dbReference type="Gene3D" id="3.20.20.100">
    <property type="entry name" value="NADP-dependent oxidoreductase domain"/>
    <property type="match status" value="1"/>
</dbReference>
<dbReference type="InterPro" id="IPR036812">
    <property type="entry name" value="NAD(P)_OxRdtase_dom_sf"/>
</dbReference>
<dbReference type="Proteomes" id="UP001499895">
    <property type="component" value="Unassembled WGS sequence"/>
</dbReference>
<accession>A0ABN1BHY0</accession>
<feature type="domain" description="NADP-dependent oxidoreductase" evidence="4">
    <location>
        <begin position="28"/>
        <end position="288"/>
    </location>
</feature>
<dbReference type="PANTHER" id="PTHR43150">
    <property type="entry name" value="HYPERKINETIC, ISOFORM M"/>
    <property type="match status" value="1"/>
</dbReference>
<dbReference type="RefSeq" id="WP_344098079.1">
    <property type="nucleotide sequence ID" value="NZ_BAAAHB010000187.1"/>
</dbReference>
<protein>
    <submittedName>
        <fullName evidence="5">L-glyceraldehyde 3-phosphate reductase</fullName>
    </submittedName>
</protein>
<organism evidence="5 6">
    <name type="scientific">Streptomyces stramineus</name>
    <dbReference type="NCBI Taxonomy" id="173861"/>
    <lineage>
        <taxon>Bacteria</taxon>
        <taxon>Bacillati</taxon>
        <taxon>Actinomycetota</taxon>
        <taxon>Actinomycetes</taxon>
        <taxon>Kitasatosporales</taxon>
        <taxon>Streptomycetaceae</taxon>
        <taxon>Streptomyces</taxon>
    </lineage>
</organism>
<dbReference type="InterPro" id="IPR023210">
    <property type="entry name" value="NADP_OxRdtase_dom"/>
</dbReference>
<evidence type="ECO:0000313" key="5">
    <source>
        <dbReference type="EMBL" id="GAA0498267.1"/>
    </source>
</evidence>
<sequence>MTNSGLYLSAIGVNLEENSGPKKGVREMCNTLETAVGCGVNHFDLAPHYGDSRGAVEEIFGRALQRFSNLREDLVISARAGLGTQSGLMPGFGSRKCLMTSLDSTLSRTKLECVDVFYAHRYDAFTPIEETASALDSIARQGKALYVGLSGYAPAMVRRVAAILRDLGTPLSVCRVTYSMLHRWPEDGLLDVLADERIGCVADGTLDVTFGPYPDCSRKEVERLQTRLSRISLRRGQSSRQCALSWVLRQPSVASALVALPDSDDLLEYCAAVHKTSFAEEELVSVDGCFPEVHRS</sequence>
<keyword evidence="3" id="KW-0560">Oxidoreductase</keyword>
<comment type="similarity">
    <text evidence="1">Belongs to the shaker potassium channel beta subunit family.</text>
</comment>
<dbReference type="EMBL" id="BAAAHB010000187">
    <property type="protein sequence ID" value="GAA0498267.1"/>
    <property type="molecule type" value="Genomic_DNA"/>
</dbReference>
<dbReference type="SUPFAM" id="SSF51430">
    <property type="entry name" value="NAD(P)-linked oxidoreductase"/>
    <property type="match status" value="1"/>
</dbReference>
<dbReference type="Pfam" id="PF00248">
    <property type="entry name" value="Aldo_ket_red"/>
    <property type="match status" value="1"/>
</dbReference>
<reference evidence="5 6" key="1">
    <citation type="journal article" date="2019" name="Int. J. Syst. Evol. Microbiol.">
        <title>The Global Catalogue of Microorganisms (GCM) 10K type strain sequencing project: providing services to taxonomists for standard genome sequencing and annotation.</title>
        <authorList>
            <consortium name="The Broad Institute Genomics Platform"/>
            <consortium name="The Broad Institute Genome Sequencing Center for Infectious Disease"/>
            <person name="Wu L."/>
            <person name="Ma J."/>
        </authorList>
    </citation>
    <scope>NUCLEOTIDE SEQUENCE [LARGE SCALE GENOMIC DNA]</scope>
    <source>
        <strain evidence="5 6">JCM 10649</strain>
    </source>
</reference>
<evidence type="ECO:0000313" key="6">
    <source>
        <dbReference type="Proteomes" id="UP001499895"/>
    </source>
</evidence>
<dbReference type="InterPro" id="IPR005399">
    <property type="entry name" value="K_chnl_volt-dep_bsu_KCNAB-rel"/>
</dbReference>
<gene>
    <name evidence="5" type="primary">mgrA_2</name>
    <name evidence="5" type="ORF">GCM10009544_66490</name>
</gene>
<proteinExistence type="inferred from homology"/>
<keyword evidence="2" id="KW-0521">NADP</keyword>
<evidence type="ECO:0000256" key="2">
    <source>
        <dbReference type="ARBA" id="ARBA00022857"/>
    </source>
</evidence>
<comment type="caution">
    <text evidence="5">The sequence shown here is derived from an EMBL/GenBank/DDBJ whole genome shotgun (WGS) entry which is preliminary data.</text>
</comment>
<keyword evidence="6" id="KW-1185">Reference proteome</keyword>
<name>A0ABN1BHY0_9ACTN</name>
<evidence type="ECO:0000259" key="4">
    <source>
        <dbReference type="Pfam" id="PF00248"/>
    </source>
</evidence>